<name>A0A0D0DXS5_9AGAM</name>
<protein>
    <submittedName>
        <fullName evidence="1">Uncharacterized protein</fullName>
    </submittedName>
</protein>
<accession>A0A0D0DXS5</accession>
<dbReference type="AlphaFoldDB" id="A0A0D0DXS5"/>
<evidence type="ECO:0000313" key="1">
    <source>
        <dbReference type="EMBL" id="KIK91264.1"/>
    </source>
</evidence>
<reference evidence="1 2" key="1">
    <citation type="submission" date="2014-04" db="EMBL/GenBank/DDBJ databases">
        <authorList>
            <consortium name="DOE Joint Genome Institute"/>
            <person name="Kuo A."/>
            <person name="Kohler A."/>
            <person name="Jargeat P."/>
            <person name="Nagy L.G."/>
            <person name="Floudas D."/>
            <person name="Copeland A."/>
            <person name="Barry K.W."/>
            <person name="Cichocki N."/>
            <person name="Veneault-Fourrey C."/>
            <person name="LaButti K."/>
            <person name="Lindquist E.A."/>
            <person name="Lipzen A."/>
            <person name="Lundell T."/>
            <person name="Morin E."/>
            <person name="Murat C."/>
            <person name="Sun H."/>
            <person name="Tunlid A."/>
            <person name="Henrissat B."/>
            <person name="Grigoriev I.V."/>
            <person name="Hibbett D.S."/>
            <person name="Martin F."/>
            <person name="Nordberg H.P."/>
            <person name="Cantor M.N."/>
            <person name="Hua S.X."/>
        </authorList>
    </citation>
    <scope>NUCLEOTIDE SEQUENCE [LARGE SCALE GENOMIC DNA]</scope>
    <source>
        <strain evidence="1 2">Ve08.2h10</strain>
    </source>
</reference>
<dbReference type="Proteomes" id="UP000054538">
    <property type="component" value="Unassembled WGS sequence"/>
</dbReference>
<reference evidence="2" key="2">
    <citation type="submission" date="2015-01" db="EMBL/GenBank/DDBJ databases">
        <title>Evolutionary Origins and Diversification of the Mycorrhizal Mutualists.</title>
        <authorList>
            <consortium name="DOE Joint Genome Institute"/>
            <consortium name="Mycorrhizal Genomics Consortium"/>
            <person name="Kohler A."/>
            <person name="Kuo A."/>
            <person name="Nagy L.G."/>
            <person name="Floudas D."/>
            <person name="Copeland A."/>
            <person name="Barry K.W."/>
            <person name="Cichocki N."/>
            <person name="Veneault-Fourrey C."/>
            <person name="LaButti K."/>
            <person name="Lindquist E.A."/>
            <person name="Lipzen A."/>
            <person name="Lundell T."/>
            <person name="Morin E."/>
            <person name="Murat C."/>
            <person name="Riley R."/>
            <person name="Ohm R."/>
            <person name="Sun H."/>
            <person name="Tunlid A."/>
            <person name="Henrissat B."/>
            <person name="Grigoriev I.V."/>
            <person name="Hibbett D.S."/>
            <person name="Martin F."/>
        </authorList>
    </citation>
    <scope>NUCLEOTIDE SEQUENCE [LARGE SCALE GENOMIC DNA]</scope>
    <source>
        <strain evidence="2">Ve08.2h10</strain>
    </source>
</reference>
<sequence length="109" mass="12655">KKKWEDNVLTIFSDQCTVKFCYAGPGGILETVKGRWCNVCKASDEFVKNYSKRRACHVGSNSSCWKHIQSHYKLYVSRCEERSLKPHHHYMLHNILKAKHNTKKQGKSG</sequence>
<evidence type="ECO:0000313" key="2">
    <source>
        <dbReference type="Proteomes" id="UP000054538"/>
    </source>
</evidence>
<proteinExistence type="predicted"/>
<organism evidence="1 2">
    <name type="scientific">Paxillus rubicundulus Ve08.2h10</name>
    <dbReference type="NCBI Taxonomy" id="930991"/>
    <lineage>
        <taxon>Eukaryota</taxon>
        <taxon>Fungi</taxon>
        <taxon>Dikarya</taxon>
        <taxon>Basidiomycota</taxon>
        <taxon>Agaricomycotina</taxon>
        <taxon>Agaricomycetes</taxon>
        <taxon>Agaricomycetidae</taxon>
        <taxon>Boletales</taxon>
        <taxon>Paxilineae</taxon>
        <taxon>Paxillaceae</taxon>
        <taxon>Paxillus</taxon>
    </lineage>
</organism>
<feature type="non-terminal residue" evidence="1">
    <location>
        <position position="109"/>
    </location>
</feature>
<dbReference type="InParanoid" id="A0A0D0DXS5"/>
<gene>
    <name evidence="1" type="ORF">PAXRUDRAFT_98279</name>
</gene>
<dbReference type="EMBL" id="KN825407">
    <property type="protein sequence ID" value="KIK91264.1"/>
    <property type="molecule type" value="Genomic_DNA"/>
</dbReference>
<feature type="non-terminal residue" evidence="1">
    <location>
        <position position="1"/>
    </location>
</feature>
<dbReference type="HOGENOM" id="CLU_174975_0_0_1"/>
<keyword evidence="2" id="KW-1185">Reference proteome</keyword>